<reference evidence="4 5" key="1">
    <citation type="submission" date="2019-08" db="EMBL/GenBank/DDBJ databases">
        <title>Draft genome sequences of two oriental melons (Cucumis melo L. var makuwa).</title>
        <authorList>
            <person name="Kwon S.-Y."/>
        </authorList>
    </citation>
    <scope>NUCLEOTIDE SEQUENCE [LARGE SCALE GENOMIC DNA]</scope>
    <source>
        <strain evidence="5">cv. Chang Bougi</strain>
        <strain evidence="4">cv. SW 3</strain>
        <tissue evidence="2">Leaf</tissue>
    </source>
</reference>
<dbReference type="EMBL" id="SSTD01014035">
    <property type="protein sequence ID" value="TYK04820.1"/>
    <property type="molecule type" value="Genomic_DNA"/>
</dbReference>
<evidence type="ECO:0000313" key="4">
    <source>
        <dbReference type="Proteomes" id="UP000321393"/>
    </source>
</evidence>
<sequence>MWPTYFISRALTDVGPLASPSPLKLLDGGFAVGRFSDGRLAGERDPLAVYTKMDGGFNVNGLQKNCGLRKEADEHLVTYFPSLGDLGRRVHLLPHLKMNLNLSAEAIAIRVLQFSADTYEGKTGRQTSFADSGRVSLTANGCDRVADLKAAVANMGIRAMDRTRTAGDLRRSVNNGSLNGV</sequence>
<comment type="caution">
    <text evidence="2">The sequence shown here is derived from an EMBL/GenBank/DDBJ whole genome shotgun (WGS) entry which is preliminary data.</text>
</comment>
<evidence type="ECO:0000313" key="5">
    <source>
        <dbReference type="Proteomes" id="UP000321947"/>
    </source>
</evidence>
<organism evidence="2 4">
    <name type="scientific">Cucumis melo var. makuwa</name>
    <name type="common">Oriental melon</name>
    <dbReference type="NCBI Taxonomy" id="1194695"/>
    <lineage>
        <taxon>Eukaryota</taxon>
        <taxon>Viridiplantae</taxon>
        <taxon>Streptophyta</taxon>
        <taxon>Embryophyta</taxon>
        <taxon>Tracheophyta</taxon>
        <taxon>Spermatophyta</taxon>
        <taxon>Magnoliopsida</taxon>
        <taxon>eudicotyledons</taxon>
        <taxon>Gunneridae</taxon>
        <taxon>Pentapetalae</taxon>
        <taxon>rosids</taxon>
        <taxon>fabids</taxon>
        <taxon>Cucurbitales</taxon>
        <taxon>Cucurbitaceae</taxon>
        <taxon>Benincaseae</taxon>
        <taxon>Cucumis</taxon>
    </lineage>
</organism>
<dbReference type="AlphaFoldDB" id="A0A5A7TU29"/>
<evidence type="ECO:0000313" key="3">
    <source>
        <dbReference type="EMBL" id="TYK04820.1"/>
    </source>
</evidence>
<dbReference type="InterPro" id="IPR010543">
    <property type="entry name" value="DUF1117"/>
</dbReference>
<evidence type="ECO:0000259" key="1">
    <source>
        <dbReference type="Pfam" id="PF06547"/>
    </source>
</evidence>
<dbReference type="Pfam" id="PF06547">
    <property type="entry name" value="DUF1117"/>
    <property type="match status" value="1"/>
</dbReference>
<dbReference type="Proteomes" id="UP000321393">
    <property type="component" value="Unassembled WGS sequence"/>
</dbReference>
<proteinExistence type="predicted"/>
<feature type="domain" description="DUF1117" evidence="1">
    <location>
        <begin position="26"/>
        <end position="64"/>
    </location>
</feature>
<dbReference type="Proteomes" id="UP000321947">
    <property type="component" value="Unassembled WGS sequence"/>
</dbReference>
<protein>
    <submittedName>
        <fullName evidence="2">E3 ubiquitin-protein ligase RING1</fullName>
    </submittedName>
</protein>
<accession>A0A5A7TU29</accession>
<gene>
    <name evidence="3" type="ORF">E5676_scaffold68G001450</name>
    <name evidence="2" type="ORF">E6C27_scaffold230G001460</name>
</gene>
<dbReference type="EMBL" id="SSTE01013576">
    <property type="protein sequence ID" value="KAA0046962.1"/>
    <property type="molecule type" value="Genomic_DNA"/>
</dbReference>
<evidence type="ECO:0000313" key="2">
    <source>
        <dbReference type="EMBL" id="KAA0046962.1"/>
    </source>
</evidence>
<name>A0A5A7TU29_CUCMM</name>